<keyword evidence="3 4" id="KW-0175">Coiled coil</keyword>
<accession>A0A368GYQ8</accession>
<evidence type="ECO:0008006" key="7">
    <source>
        <dbReference type="Google" id="ProtNLM"/>
    </source>
</evidence>
<organism evidence="5 6">
    <name type="scientific">Ancylostoma caninum</name>
    <name type="common">Dog hookworm</name>
    <dbReference type="NCBI Taxonomy" id="29170"/>
    <lineage>
        <taxon>Eukaryota</taxon>
        <taxon>Metazoa</taxon>
        <taxon>Ecdysozoa</taxon>
        <taxon>Nematoda</taxon>
        <taxon>Chromadorea</taxon>
        <taxon>Rhabditida</taxon>
        <taxon>Rhabditina</taxon>
        <taxon>Rhabditomorpha</taxon>
        <taxon>Strongyloidea</taxon>
        <taxon>Ancylostomatidae</taxon>
        <taxon>Ancylostomatinae</taxon>
        <taxon>Ancylostoma</taxon>
    </lineage>
</organism>
<dbReference type="GO" id="GO:0031267">
    <property type="term" value="F:small GTPase binding"/>
    <property type="evidence" value="ECO:0007669"/>
    <property type="project" value="TreeGrafter"/>
</dbReference>
<name>A0A368GYQ8_ANCCA</name>
<evidence type="ECO:0000256" key="3">
    <source>
        <dbReference type="ARBA" id="ARBA00023054"/>
    </source>
</evidence>
<protein>
    <recommendedName>
        <fullName evidence="7">GRIP domain-containing protein</fullName>
    </recommendedName>
</protein>
<reference evidence="5 6" key="1">
    <citation type="submission" date="2014-10" db="EMBL/GenBank/DDBJ databases">
        <title>Draft genome of the hookworm Ancylostoma caninum.</title>
        <authorList>
            <person name="Mitreva M."/>
        </authorList>
    </citation>
    <scope>NUCLEOTIDE SEQUENCE [LARGE SCALE GENOMIC DNA]</scope>
    <source>
        <strain evidence="5 6">Baltimore</strain>
    </source>
</reference>
<dbReference type="EMBL" id="JOJR01000033">
    <property type="protein sequence ID" value="RCN49496.1"/>
    <property type="molecule type" value="Genomic_DNA"/>
</dbReference>
<evidence type="ECO:0000313" key="5">
    <source>
        <dbReference type="EMBL" id="RCN49496.1"/>
    </source>
</evidence>
<keyword evidence="6" id="KW-1185">Reference proteome</keyword>
<keyword evidence="2" id="KW-0333">Golgi apparatus</keyword>
<sequence>MEGLHPDLIQFTSSSNDAQSQFTQIVEASSKTVGRGGLGHIVVRELSADHERESADASHKNMQLQNKIKELTTTVENMRAEMERLSLDKQTLEDLLESAKSAVSSRQKVVEDLEVQLEELRASSRLSTESYRIDDVTLRQLFLSYFTAPVDKRADIALLLGSILEYSPEDMHKVCILSL</sequence>
<dbReference type="SUPFAM" id="SSF90257">
    <property type="entry name" value="Myosin rod fragments"/>
    <property type="match status" value="1"/>
</dbReference>
<dbReference type="STRING" id="29170.A0A368GYQ8"/>
<dbReference type="GO" id="GO:0005794">
    <property type="term" value="C:Golgi apparatus"/>
    <property type="evidence" value="ECO:0007669"/>
    <property type="project" value="UniProtKB-SubCell"/>
</dbReference>
<evidence type="ECO:0000313" key="6">
    <source>
        <dbReference type="Proteomes" id="UP000252519"/>
    </source>
</evidence>
<feature type="coiled-coil region" evidence="4">
    <location>
        <begin position="47"/>
        <end position="123"/>
    </location>
</feature>
<evidence type="ECO:0000256" key="4">
    <source>
        <dbReference type="SAM" id="Coils"/>
    </source>
</evidence>
<proteinExistence type="predicted"/>
<comment type="subcellular location">
    <subcellularLocation>
        <location evidence="1">Golgi apparatus</location>
    </subcellularLocation>
</comment>
<comment type="caution">
    <text evidence="5">The sequence shown here is derived from an EMBL/GenBank/DDBJ whole genome shotgun (WGS) entry which is preliminary data.</text>
</comment>
<gene>
    <name evidence="5" type="ORF">ANCCAN_04437</name>
</gene>
<dbReference type="GO" id="GO:0007030">
    <property type="term" value="P:Golgi organization"/>
    <property type="evidence" value="ECO:0007669"/>
    <property type="project" value="TreeGrafter"/>
</dbReference>
<dbReference type="AlphaFoldDB" id="A0A368GYQ8"/>
<evidence type="ECO:0000256" key="2">
    <source>
        <dbReference type="ARBA" id="ARBA00023034"/>
    </source>
</evidence>
<dbReference type="PANTHER" id="PTHR18921:SF2">
    <property type="entry name" value="THYROID RECEPTOR-INTERACTING PROTEIN 11"/>
    <property type="match status" value="1"/>
</dbReference>
<evidence type="ECO:0000256" key="1">
    <source>
        <dbReference type="ARBA" id="ARBA00004555"/>
    </source>
</evidence>
<dbReference type="OrthoDB" id="425925at2759"/>
<dbReference type="PANTHER" id="PTHR18921">
    <property type="entry name" value="MYOSIN HEAVY CHAIN - RELATED"/>
    <property type="match status" value="1"/>
</dbReference>
<dbReference type="GO" id="GO:0006888">
    <property type="term" value="P:endoplasmic reticulum to Golgi vesicle-mediated transport"/>
    <property type="evidence" value="ECO:0007669"/>
    <property type="project" value="TreeGrafter"/>
</dbReference>
<dbReference type="Proteomes" id="UP000252519">
    <property type="component" value="Unassembled WGS sequence"/>
</dbReference>